<name>A0A7R7VFS9_ASPCH</name>
<dbReference type="EMBL" id="AP024416">
    <property type="protein sequence ID" value="BCR83923.1"/>
    <property type="molecule type" value="Genomic_DNA"/>
</dbReference>
<feature type="compositionally biased region" description="Low complexity" evidence="1">
    <location>
        <begin position="72"/>
        <end position="103"/>
    </location>
</feature>
<dbReference type="PANTHER" id="PTHR42053">
    <property type="match status" value="1"/>
</dbReference>
<dbReference type="PANTHER" id="PTHR42053:SF1">
    <property type="match status" value="1"/>
</dbReference>
<feature type="compositionally biased region" description="Basic residues" evidence="1">
    <location>
        <begin position="217"/>
        <end position="228"/>
    </location>
</feature>
<evidence type="ECO:0000313" key="2">
    <source>
        <dbReference type="EMBL" id="BCR83923.1"/>
    </source>
</evidence>
<evidence type="ECO:0000313" key="3">
    <source>
        <dbReference type="Proteomes" id="UP000637239"/>
    </source>
</evidence>
<feature type="region of interest" description="Disordered" evidence="1">
    <location>
        <begin position="1"/>
        <end position="53"/>
    </location>
</feature>
<organism evidence="2 3">
    <name type="scientific">Aspergillus chevalieri</name>
    <name type="common">Eurotium chevalieri</name>
    <dbReference type="NCBI Taxonomy" id="182096"/>
    <lineage>
        <taxon>Eukaryota</taxon>
        <taxon>Fungi</taxon>
        <taxon>Dikarya</taxon>
        <taxon>Ascomycota</taxon>
        <taxon>Pezizomycotina</taxon>
        <taxon>Eurotiomycetes</taxon>
        <taxon>Eurotiomycetidae</taxon>
        <taxon>Eurotiales</taxon>
        <taxon>Aspergillaceae</taxon>
        <taxon>Aspergillus</taxon>
        <taxon>Aspergillus subgen. Aspergillus</taxon>
    </lineage>
</organism>
<dbReference type="KEGG" id="ache:ACHE_11325S"/>
<reference evidence="2" key="1">
    <citation type="submission" date="2021-01" db="EMBL/GenBank/DDBJ databases">
        <authorList>
            <consortium name="Aspergillus chevalieri M1 genome sequencing consortium"/>
            <person name="Kazuki M."/>
            <person name="Futagami T."/>
        </authorList>
    </citation>
    <scope>NUCLEOTIDE SEQUENCE</scope>
    <source>
        <strain evidence="2">M1</strain>
    </source>
</reference>
<feature type="compositionally biased region" description="Polar residues" evidence="1">
    <location>
        <begin position="192"/>
        <end position="205"/>
    </location>
</feature>
<keyword evidence="3" id="KW-1185">Reference proteome</keyword>
<proteinExistence type="predicted"/>
<dbReference type="GeneID" id="66978282"/>
<feature type="region of interest" description="Disordered" evidence="1">
    <location>
        <begin position="66"/>
        <end position="144"/>
    </location>
</feature>
<evidence type="ECO:0000256" key="1">
    <source>
        <dbReference type="SAM" id="MobiDB-lite"/>
    </source>
</evidence>
<gene>
    <name evidence="2" type="ORF">ACHE_11325S</name>
</gene>
<dbReference type="RefSeq" id="XP_043132445.1">
    <property type="nucleotide sequence ID" value="XM_043275882.1"/>
</dbReference>
<accession>A0A7R7VFS9</accession>
<feature type="region of interest" description="Disordered" evidence="1">
    <location>
        <begin position="156"/>
        <end position="228"/>
    </location>
</feature>
<reference evidence="2" key="2">
    <citation type="submission" date="2021-02" db="EMBL/GenBank/DDBJ databases">
        <title>Aspergillus chevalieri M1 genome sequence.</title>
        <authorList>
            <person name="Kadooka C."/>
            <person name="Mori K."/>
            <person name="Futagami T."/>
        </authorList>
    </citation>
    <scope>NUCLEOTIDE SEQUENCE</scope>
    <source>
        <strain evidence="2">M1</strain>
    </source>
</reference>
<dbReference type="Proteomes" id="UP000637239">
    <property type="component" value="Chromosome 1"/>
</dbReference>
<dbReference type="AlphaFoldDB" id="A0A7R7VFS9"/>
<protein>
    <submittedName>
        <fullName evidence="2">Uncharacterized protein</fullName>
    </submittedName>
</protein>
<sequence length="228" mass="24276">MAPTKPHLRPIMTPKNMSFPSELYYNSPRTAASDTIKEEEPSRPSLSPPSSYTEFLKTLTPVFSPASANGPSFPRSTSSSSLASSNNGPHPSPISISSSPASATFPVAQKASSKKKRNSTFLQPPSPVSAPLSAKTSSSAGCMLPPPPYVAYSPAVSPPRSATVVRSPHPSPEWRIRYVGSPRSGTVPPTPRSVSVQHIVTTTVTFKRPPPLGPPPKGKKRRVRKEGQ</sequence>